<evidence type="ECO:0000313" key="1">
    <source>
        <dbReference type="EMBL" id="WPX97597.1"/>
    </source>
</evidence>
<evidence type="ECO:0000313" key="2">
    <source>
        <dbReference type="Proteomes" id="UP001325140"/>
    </source>
</evidence>
<dbReference type="Proteomes" id="UP001325140">
    <property type="component" value="Chromosome"/>
</dbReference>
<proteinExistence type="predicted"/>
<name>A0ABZ0UPK5_9RICK</name>
<organism evidence="1 2">
    <name type="scientific">Candidatus Fokinia crypta</name>
    <dbReference type="NCBI Taxonomy" id="1920990"/>
    <lineage>
        <taxon>Bacteria</taxon>
        <taxon>Pseudomonadati</taxon>
        <taxon>Pseudomonadota</taxon>
        <taxon>Alphaproteobacteria</taxon>
        <taxon>Rickettsiales</taxon>
        <taxon>Candidatus Midichloriaceae</taxon>
        <taxon>Candidatus Fokinia</taxon>
    </lineage>
</organism>
<keyword evidence="2" id="KW-1185">Reference proteome</keyword>
<dbReference type="EMBL" id="CP110343">
    <property type="protein sequence ID" value="WPX97597.1"/>
    <property type="molecule type" value="Genomic_DNA"/>
</dbReference>
<sequence length="198" mass="23000">MSKMKHMKKLLIVKDCYSEADNNLLCSIEDVSFFVYVGKLYCNNIDDKVKVIESVKQDVASVYDVKHLTELSNECDCVLLLDRLGNSFYEYTKVALCYLAALKDKAVLINSNIFTNTFLRLSNHQIRKWYVFGTVDSKYFSNCNYRLTLADSELNSVNFVLFDKEYNSELNLMKKNFSNTLNTAVDIAFSFYNQQNFF</sequence>
<accession>A0ABZ0UPK5</accession>
<reference evidence="1" key="1">
    <citation type="submission" date="2022-10" db="EMBL/GenBank/DDBJ databases">
        <title>Host association and intracellularity evolved multiple times independently in the Rickettsiales.</title>
        <authorList>
            <person name="Castelli M."/>
            <person name="Nardi T."/>
            <person name="Gammuto L."/>
            <person name="Bellinzona G."/>
            <person name="Sabaneyeva E."/>
            <person name="Potekhin A."/>
            <person name="Serra V."/>
            <person name="Petroni G."/>
            <person name="Sassera D."/>
        </authorList>
    </citation>
    <scope>NUCLEOTIDE SEQUENCE [LARGE SCALE GENOMIC DNA]</scope>
    <source>
        <strain evidence="1">US_Bl 11III1</strain>
    </source>
</reference>
<protein>
    <submittedName>
        <fullName evidence="1">Uncharacterized protein</fullName>
    </submittedName>
</protein>
<dbReference type="RefSeq" id="WP_323722254.1">
    <property type="nucleotide sequence ID" value="NZ_CP110343.1"/>
</dbReference>
<gene>
    <name evidence="1" type="ORF">Fokcrypt_00102</name>
</gene>